<dbReference type="Pfam" id="PF20903">
    <property type="entry name" value="SPL"/>
    <property type="match status" value="1"/>
</dbReference>
<evidence type="ECO:0000313" key="1">
    <source>
        <dbReference type="EMBL" id="TCS84512.1"/>
    </source>
</evidence>
<organism evidence="1 2">
    <name type="scientific">Tepidibacillus fermentans</name>
    <dbReference type="NCBI Taxonomy" id="1281767"/>
    <lineage>
        <taxon>Bacteria</taxon>
        <taxon>Bacillati</taxon>
        <taxon>Bacillota</taxon>
        <taxon>Bacilli</taxon>
        <taxon>Bacillales</taxon>
        <taxon>Bacillaceae</taxon>
        <taxon>Tepidibacillus</taxon>
    </lineage>
</organism>
<dbReference type="InterPro" id="IPR049539">
    <property type="entry name" value="SPL"/>
</dbReference>
<accession>A0A4R3KLN2</accession>
<evidence type="ECO:0000313" key="2">
    <source>
        <dbReference type="Proteomes" id="UP000295788"/>
    </source>
</evidence>
<dbReference type="PANTHER" id="PTHR37822">
    <property type="entry name" value="SPORE PHOTOPRODUCT LYASE-RELATED"/>
    <property type="match status" value="1"/>
</dbReference>
<comment type="caution">
    <text evidence="1">The sequence shown here is derived from an EMBL/GenBank/DDBJ whole genome shotgun (WGS) entry which is preliminary data.</text>
</comment>
<protein>
    <submittedName>
        <fullName evidence="1">Spore photoproduct lyase</fullName>
    </submittedName>
</protein>
<dbReference type="Gene3D" id="3.40.50.12110">
    <property type="match status" value="1"/>
</dbReference>
<gene>
    <name evidence="1" type="ORF">EDD72_101176</name>
</gene>
<dbReference type="GO" id="GO:1904047">
    <property type="term" value="F:S-adenosyl-L-methionine binding"/>
    <property type="evidence" value="ECO:0007669"/>
    <property type="project" value="TreeGrafter"/>
</dbReference>
<proteinExistence type="predicted"/>
<dbReference type="Gene3D" id="3.80.30.30">
    <property type="match status" value="1"/>
</dbReference>
<dbReference type="SUPFAM" id="SSF102114">
    <property type="entry name" value="Radical SAM enzymes"/>
    <property type="match status" value="1"/>
</dbReference>
<dbReference type="AlphaFoldDB" id="A0A4R3KLN2"/>
<dbReference type="GO" id="GO:0042601">
    <property type="term" value="C:endospore-forming forespore"/>
    <property type="evidence" value="ECO:0007669"/>
    <property type="project" value="TreeGrafter"/>
</dbReference>
<sequence>MKNHPMAQKILKRFPNARVIEIDQYQEVFHRPKQNFFVQKNSQKLILAEKKDHYFYPGAEVCHDFGNPHFYYSTNILNCIYHCDYCYLQGMFSSANVVMFVNLEDYFAKLDQMLEKHSVYLPISYDTDLLAFENVAPFTAEWIHYAKKHANLTIEIRTKSANYRAIRHLEPLNNVILGWTISPDFIVKHYERGASSLEARLANIRQAIHDGWKVRLSFDPLLHIDDWQEHYQECVEQTFTTIPAEKILDASVGVFRMPKDYLKNIRKYRNDSDLIYYPYEHMDGVYTYPKAIRDQLVQEVTQMIEKYIPKEKIYT</sequence>
<dbReference type="GO" id="GO:0051539">
    <property type="term" value="F:4 iron, 4 sulfur cluster binding"/>
    <property type="evidence" value="ECO:0007669"/>
    <property type="project" value="TreeGrafter"/>
</dbReference>
<dbReference type="Proteomes" id="UP000295788">
    <property type="component" value="Unassembled WGS sequence"/>
</dbReference>
<keyword evidence="1" id="KW-0456">Lyase</keyword>
<dbReference type="PANTHER" id="PTHR37822:SF2">
    <property type="entry name" value="SPORE PHOTOPRODUCT LYASE"/>
    <property type="match status" value="1"/>
</dbReference>
<keyword evidence="2" id="KW-1185">Reference proteome</keyword>
<dbReference type="EMBL" id="SMAB01000001">
    <property type="protein sequence ID" value="TCS84512.1"/>
    <property type="molecule type" value="Genomic_DNA"/>
</dbReference>
<dbReference type="GO" id="GO:0003913">
    <property type="term" value="F:DNA photolyase activity"/>
    <property type="evidence" value="ECO:0007669"/>
    <property type="project" value="TreeGrafter"/>
</dbReference>
<dbReference type="InterPro" id="IPR058240">
    <property type="entry name" value="rSAM_sf"/>
</dbReference>
<name>A0A4R3KLN2_9BACI</name>
<reference evidence="1 2" key="1">
    <citation type="submission" date="2019-03" db="EMBL/GenBank/DDBJ databases">
        <title>Genomic Encyclopedia of Type Strains, Phase IV (KMG-IV): sequencing the most valuable type-strain genomes for metagenomic binning, comparative biology and taxonomic classification.</title>
        <authorList>
            <person name="Goeker M."/>
        </authorList>
    </citation>
    <scope>NUCLEOTIDE SEQUENCE [LARGE SCALE GENOMIC DNA]</scope>
    <source>
        <strain evidence="1 2">DSM 23802</strain>
    </source>
</reference>